<dbReference type="InterPro" id="IPR011013">
    <property type="entry name" value="Gal_mutarotase_sf_dom"/>
</dbReference>
<organism evidence="1 2">
    <name type="scientific">Anaerotruncus colihominis</name>
    <dbReference type="NCBI Taxonomy" id="169435"/>
    <lineage>
        <taxon>Bacteria</taxon>
        <taxon>Bacillati</taxon>
        <taxon>Bacillota</taxon>
        <taxon>Clostridia</taxon>
        <taxon>Eubacteriales</taxon>
        <taxon>Oscillospiraceae</taxon>
        <taxon>Anaerotruncus</taxon>
    </lineage>
</organism>
<evidence type="ECO:0000313" key="1">
    <source>
        <dbReference type="EMBL" id="CUQ08830.1"/>
    </source>
</evidence>
<dbReference type="Gene3D" id="2.70.98.10">
    <property type="match status" value="1"/>
</dbReference>
<dbReference type="GO" id="GO:0030246">
    <property type="term" value="F:carbohydrate binding"/>
    <property type="evidence" value="ECO:0007669"/>
    <property type="project" value="InterPro"/>
</dbReference>
<dbReference type="GO" id="GO:0005975">
    <property type="term" value="P:carbohydrate metabolic process"/>
    <property type="evidence" value="ECO:0007669"/>
    <property type="project" value="InterPro"/>
</dbReference>
<dbReference type="InterPro" id="IPR014718">
    <property type="entry name" value="GH-type_carb-bd"/>
</dbReference>
<evidence type="ECO:0000313" key="2">
    <source>
        <dbReference type="Proteomes" id="UP000095765"/>
    </source>
</evidence>
<dbReference type="GO" id="GO:0003824">
    <property type="term" value="F:catalytic activity"/>
    <property type="evidence" value="ECO:0007669"/>
    <property type="project" value="InterPro"/>
</dbReference>
<dbReference type="SUPFAM" id="SSF74650">
    <property type="entry name" value="Galactose mutarotase-like"/>
    <property type="match status" value="1"/>
</dbReference>
<proteinExistence type="predicted"/>
<dbReference type="OrthoDB" id="113447at2"/>
<dbReference type="RefSeq" id="WP_006873666.1">
    <property type="nucleotide sequence ID" value="NZ_CABIWA010000010.1"/>
</dbReference>
<name>A0A174TN40_9FIRM</name>
<gene>
    <name evidence="1" type="ORF">ERS852551_03064</name>
</gene>
<dbReference type="GeneID" id="72462962"/>
<accession>A0A174TN40</accession>
<sequence length="309" mass="34542">MRRINFMGADGWALENEALSAVVLPAHGGKVASIIYRPRGFELLFQNPKGVFRRAGRGDDFSMFEACGFDEAFPTVDACVFETAGETLSYPDHGELWSAAFEPKMDGGGILLSYHSPVLGYRYEKRFSLEDERLVCRYRIENPTGRDLPALWVCHLLVRCEPDMRLLLPPGVMQVQNVFSSDWLGQRRALLSWPLAEGPRGQVDLSRMPPDGQLKYYVRGRVRAGQCGYEYPRSGVRALLCYDPDKLPYLGFWATAGGYRGDVNCALEPANGYFDNIPTAQSFGACPVLRAGETWDFSLAVAVSEIMRE</sequence>
<dbReference type="AlphaFoldDB" id="A0A174TN40"/>
<evidence type="ECO:0008006" key="3">
    <source>
        <dbReference type="Google" id="ProtNLM"/>
    </source>
</evidence>
<dbReference type="EMBL" id="CZBE01000025">
    <property type="protein sequence ID" value="CUQ08830.1"/>
    <property type="molecule type" value="Genomic_DNA"/>
</dbReference>
<protein>
    <recommendedName>
        <fullName evidence="3">DUF5107 domain-containing protein</fullName>
    </recommendedName>
</protein>
<dbReference type="Proteomes" id="UP000095765">
    <property type="component" value="Unassembled WGS sequence"/>
</dbReference>
<reference evidence="1 2" key="1">
    <citation type="submission" date="2015-09" db="EMBL/GenBank/DDBJ databases">
        <authorList>
            <consortium name="Pathogen Informatics"/>
        </authorList>
    </citation>
    <scope>NUCLEOTIDE SEQUENCE [LARGE SCALE GENOMIC DNA]</scope>
    <source>
        <strain evidence="1 2">2789STDY5834939</strain>
    </source>
</reference>